<dbReference type="EMBL" id="SRXW01000001">
    <property type="protein sequence ID" value="TGY90558.1"/>
    <property type="molecule type" value="Genomic_DNA"/>
</dbReference>
<dbReference type="GO" id="GO:0004668">
    <property type="term" value="F:protein-arginine deiminase activity"/>
    <property type="evidence" value="ECO:0007669"/>
    <property type="project" value="InterPro"/>
</dbReference>
<keyword evidence="3" id="KW-1185">Reference proteome</keyword>
<protein>
    <submittedName>
        <fullName evidence="2">Agmatine deiminase family protein</fullName>
    </submittedName>
</protein>
<sequence>MIERHIPHETAPQAAIHTCWPAATELWQDDLPGCEAEFAAFLKKLARPGPDGRGVPIVIYAATARAEASARRALPHARIVRSAYGDVWARDTGPVFALEGGQLKAIRFRFNGWGGKYDFPADQTIGQHIAREAGAATVPVDLVGEGGALEFDGQGTVITTRQCLLNANRNPGRSEQAVEDILKEALGVKRVIWLDEGLVGDHTDGHVDNIARFVRPGVVACQSPSGQDDPNAKVLTAIARQLEKARDGEGRKLSVVRIPSPGRVEIDGEPAAASHMNWVIGRRTVVMPAYNEHARAAASALSKAFAGYSVETSPANAILTGGGAFHCVTCNQPALPPNGA</sequence>
<dbReference type="AlphaFoldDB" id="A0A4S2H538"/>
<dbReference type="Gene3D" id="3.75.10.10">
    <property type="entry name" value="L-arginine/glycine Amidinotransferase, Chain A"/>
    <property type="match status" value="1"/>
</dbReference>
<evidence type="ECO:0000313" key="2">
    <source>
        <dbReference type="EMBL" id="TGY90558.1"/>
    </source>
</evidence>
<dbReference type="RefSeq" id="WP_135995056.1">
    <property type="nucleotide sequence ID" value="NZ_CP071057.1"/>
</dbReference>
<organism evidence="2 3">
    <name type="scientific">Marinicauda algicola</name>
    <dbReference type="NCBI Taxonomy" id="2029849"/>
    <lineage>
        <taxon>Bacteria</taxon>
        <taxon>Pseudomonadati</taxon>
        <taxon>Pseudomonadota</taxon>
        <taxon>Alphaproteobacteria</taxon>
        <taxon>Maricaulales</taxon>
        <taxon>Maricaulaceae</taxon>
        <taxon>Marinicauda</taxon>
    </lineage>
</organism>
<accession>A0A4S2H538</accession>
<dbReference type="GO" id="GO:0047632">
    <property type="term" value="F:agmatine deiminase activity"/>
    <property type="evidence" value="ECO:0007669"/>
    <property type="project" value="TreeGrafter"/>
</dbReference>
<dbReference type="PANTHER" id="PTHR31377:SF0">
    <property type="entry name" value="AGMATINE DEIMINASE-RELATED"/>
    <property type="match status" value="1"/>
</dbReference>
<dbReference type="Pfam" id="PF04371">
    <property type="entry name" value="PAD_porph"/>
    <property type="match status" value="1"/>
</dbReference>
<evidence type="ECO:0000256" key="1">
    <source>
        <dbReference type="ARBA" id="ARBA00022801"/>
    </source>
</evidence>
<dbReference type="OrthoDB" id="9808013at2"/>
<reference evidence="2 3" key="1">
    <citation type="journal article" date="2017" name="Int. J. Syst. Evol. Microbiol.">
        <title>Marinicauda algicola sp. nov., isolated from a marine red alga Rhodosorus marinus.</title>
        <authorList>
            <person name="Jeong S.E."/>
            <person name="Jeon S.H."/>
            <person name="Chun B.H."/>
            <person name="Kim D.W."/>
            <person name="Jeon C.O."/>
        </authorList>
    </citation>
    <scope>NUCLEOTIDE SEQUENCE [LARGE SCALE GENOMIC DNA]</scope>
    <source>
        <strain evidence="2 3">JCM 31718</strain>
    </source>
</reference>
<dbReference type="SUPFAM" id="SSF55909">
    <property type="entry name" value="Pentein"/>
    <property type="match status" value="1"/>
</dbReference>
<comment type="caution">
    <text evidence="2">The sequence shown here is derived from an EMBL/GenBank/DDBJ whole genome shotgun (WGS) entry which is preliminary data.</text>
</comment>
<evidence type="ECO:0000313" key="3">
    <source>
        <dbReference type="Proteomes" id="UP000308054"/>
    </source>
</evidence>
<dbReference type="PANTHER" id="PTHR31377">
    <property type="entry name" value="AGMATINE DEIMINASE-RELATED"/>
    <property type="match status" value="1"/>
</dbReference>
<proteinExistence type="predicted"/>
<gene>
    <name evidence="2" type="ORF">E5163_05405</name>
</gene>
<dbReference type="Proteomes" id="UP000308054">
    <property type="component" value="Unassembled WGS sequence"/>
</dbReference>
<keyword evidence="1" id="KW-0378">Hydrolase</keyword>
<dbReference type="InterPro" id="IPR007466">
    <property type="entry name" value="Peptidyl-Arg-deiminase_porph"/>
</dbReference>
<name>A0A4S2H538_9PROT</name>
<dbReference type="GO" id="GO:0009446">
    <property type="term" value="P:putrescine biosynthetic process"/>
    <property type="evidence" value="ECO:0007669"/>
    <property type="project" value="InterPro"/>
</dbReference>